<dbReference type="PROSITE" id="PS50943">
    <property type="entry name" value="HTH_CROC1"/>
    <property type="match status" value="1"/>
</dbReference>
<dbReference type="InterPro" id="IPR010982">
    <property type="entry name" value="Lambda_DNA-bd_dom_sf"/>
</dbReference>
<sequence>MTSGSARGMPGFCGSGIGCGRNLEKQLVVPGDAASYGGFADRLHFLQRERRAVLPPGYRTLPHACQRGELGLAKFENSSADMANSAHGRGYYAQTDSLQVEFYAQADFCLSALRRNVSKMKIDEKIRAILNATHWTQQKLAEYFDVSQSTVHRWLSGAEPEGPRRDAINEAYDKFVSRAAPVESAQGSWLRRIQQVFDRLDGAPEGLFRQIISYAEGVADTYERTRETAARPES</sequence>
<organism evidence="2 3">
    <name type="scientific">Mesorhizobium ventifaucium</name>
    <dbReference type="NCBI Taxonomy" id="666020"/>
    <lineage>
        <taxon>Bacteria</taxon>
        <taxon>Pseudomonadati</taxon>
        <taxon>Pseudomonadota</taxon>
        <taxon>Alphaproteobacteria</taxon>
        <taxon>Hyphomicrobiales</taxon>
        <taxon>Phyllobacteriaceae</taxon>
        <taxon>Mesorhizobium</taxon>
    </lineage>
</organism>
<protein>
    <recommendedName>
        <fullName evidence="1">HTH cro/C1-type domain-containing protein</fullName>
    </recommendedName>
</protein>
<gene>
    <name evidence="2" type="ORF">MES4922_210115</name>
</gene>
<evidence type="ECO:0000313" key="2">
    <source>
        <dbReference type="EMBL" id="CAH2399136.1"/>
    </source>
</evidence>
<comment type="caution">
    <text evidence="2">The sequence shown here is derived from an EMBL/GenBank/DDBJ whole genome shotgun (WGS) entry which is preliminary data.</text>
</comment>
<dbReference type="Pfam" id="PF13384">
    <property type="entry name" value="HTH_23"/>
    <property type="match status" value="1"/>
</dbReference>
<dbReference type="SUPFAM" id="SSF47413">
    <property type="entry name" value="lambda repressor-like DNA-binding domains"/>
    <property type="match status" value="1"/>
</dbReference>
<reference evidence="2" key="1">
    <citation type="submission" date="2022-03" db="EMBL/GenBank/DDBJ databases">
        <authorList>
            <person name="Brunel B."/>
        </authorList>
    </citation>
    <scope>NUCLEOTIDE SEQUENCE</scope>
    <source>
        <strain evidence="2">STM4922sample</strain>
    </source>
</reference>
<dbReference type="EMBL" id="CAKXZS010000014">
    <property type="protein sequence ID" value="CAH2399136.1"/>
    <property type="molecule type" value="Genomic_DNA"/>
</dbReference>
<name>A0ABN8JLY0_9HYPH</name>
<keyword evidence="3" id="KW-1185">Reference proteome</keyword>
<dbReference type="PROSITE" id="PS51257">
    <property type="entry name" value="PROKAR_LIPOPROTEIN"/>
    <property type="match status" value="1"/>
</dbReference>
<dbReference type="InterPro" id="IPR001387">
    <property type="entry name" value="Cro/C1-type_HTH"/>
</dbReference>
<proteinExistence type="predicted"/>
<feature type="domain" description="HTH cro/C1-type" evidence="1">
    <location>
        <begin position="126"/>
        <end position="157"/>
    </location>
</feature>
<dbReference type="Gene3D" id="1.10.260.40">
    <property type="entry name" value="lambda repressor-like DNA-binding domains"/>
    <property type="match status" value="1"/>
</dbReference>
<evidence type="ECO:0000259" key="1">
    <source>
        <dbReference type="PROSITE" id="PS50943"/>
    </source>
</evidence>
<accession>A0ABN8JLY0</accession>
<dbReference type="Proteomes" id="UP001152604">
    <property type="component" value="Unassembled WGS sequence"/>
</dbReference>
<evidence type="ECO:0000313" key="3">
    <source>
        <dbReference type="Proteomes" id="UP001152604"/>
    </source>
</evidence>
<dbReference type="CDD" id="cd00093">
    <property type="entry name" value="HTH_XRE"/>
    <property type="match status" value="1"/>
</dbReference>